<keyword evidence="8 13" id="KW-0547">Nucleotide-binding</keyword>
<feature type="binding site" evidence="13">
    <location>
        <begin position="58"/>
        <end position="65"/>
    </location>
    <ligand>
        <name>ATP</name>
        <dbReference type="ChEBI" id="CHEBI:30616"/>
    </ligand>
</feature>
<dbReference type="GO" id="GO:0005886">
    <property type="term" value="C:plasma membrane"/>
    <property type="evidence" value="ECO:0007669"/>
    <property type="project" value="TreeGrafter"/>
</dbReference>
<feature type="transmembrane region" description="Helical" evidence="14">
    <location>
        <begin position="15"/>
        <end position="36"/>
    </location>
</feature>
<organism evidence="15 16">
    <name type="scientific">Methylotenera oryzisoli</name>
    <dbReference type="NCBI Taxonomy" id="2080758"/>
    <lineage>
        <taxon>Bacteria</taxon>
        <taxon>Pseudomonadati</taxon>
        <taxon>Pseudomonadota</taxon>
        <taxon>Betaproteobacteria</taxon>
        <taxon>Nitrosomonadales</taxon>
        <taxon>Methylophilaceae</taxon>
        <taxon>Methylotenera</taxon>
    </lineage>
</organism>
<dbReference type="EMBL" id="PQVH01000001">
    <property type="protein sequence ID" value="TFW73308.1"/>
    <property type="molecule type" value="Genomic_DNA"/>
</dbReference>
<comment type="catalytic activity">
    <reaction evidence="13">
        <text>a lipid A disaccharide + ATP = a lipid IVA + ADP + H(+)</text>
        <dbReference type="Rhea" id="RHEA:67840"/>
        <dbReference type="ChEBI" id="CHEBI:15378"/>
        <dbReference type="ChEBI" id="CHEBI:30616"/>
        <dbReference type="ChEBI" id="CHEBI:176343"/>
        <dbReference type="ChEBI" id="CHEBI:176425"/>
        <dbReference type="ChEBI" id="CHEBI:456216"/>
        <dbReference type="EC" id="2.7.1.130"/>
    </reaction>
</comment>
<keyword evidence="14" id="KW-0812">Transmembrane</keyword>
<evidence type="ECO:0000256" key="6">
    <source>
        <dbReference type="ARBA" id="ARBA00022556"/>
    </source>
</evidence>
<comment type="caution">
    <text evidence="15">The sequence shown here is derived from an EMBL/GenBank/DDBJ whole genome shotgun (WGS) entry which is preliminary data.</text>
</comment>
<keyword evidence="14" id="KW-0472">Membrane</keyword>
<keyword evidence="9 13" id="KW-0418">Kinase</keyword>
<evidence type="ECO:0000256" key="9">
    <source>
        <dbReference type="ARBA" id="ARBA00022777"/>
    </source>
</evidence>
<dbReference type="AlphaFoldDB" id="A0A4Y9VV23"/>
<keyword evidence="14" id="KW-1133">Transmembrane helix</keyword>
<dbReference type="GO" id="GO:0009245">
    <property type="term" value="P:lipid A biosynthetic process"/>
    <property type="evidence" value="ECO:0007669"/>
    <property type="project" value="UniProtKB-UniRule"/>
</dbReference>
<evidence type="ECO:0000256" key="12">
    <source>
        <dbReference type="ARBA" id="ARBA00029757"/>
    </source>
</evidence>
<keyword evidence="10 13" id="KW-0067">ATP-binding</keyword>
<comment type="pathway">
    <text evidence="2 13">Glycolipid biosynthesis; lipid IV(A) biosynthesis; lipid IV(A) from (3R)-3-hydroxytetradecanoyl-[acyl-carrier-protein] and UDP-N-acetyl-alpha-D-glucosamine: step 6/6.</text>
</comment>
<evidence type="ECO:0000256" key="4">
    <source>
        <dbReference type="ARBA" id="ARBA00016436"/>
    </source>
</evidence>
<gene>
    <name evidence="13" type="primary">lpxK</name>
    <name evidence="15" type="ORF">C3Y98_00020</name>
</gene>
<evidence type="ECO:0000256" key="1">
    <source>
        <dbReference type="ARBA" id="ARBA00002274"/>
    </source>
</evidence>
<dbReference type="GO" id="GO:0009029">
    <property type="term" value="F:lipid-A 4'-kinase activity"/>
    <property type="evidence" value="ECO:0007669"/>
    <property type="project" value="UniProtKB-UniRule"/>
</dbReference>
<evidence type="ECO:0000313" key="15">
    <source>
        <dbReference type="EMBL" id="TFW73308.1"/>
    </source>
</evidence>
<evidence type="ECO:0000256" key="14">
    <source>
        <dbReference type="SAM" id="Phobius"/>
    </source>
</evidence>
<keyword evidence="11 13" id="KW-0443">Lipid metabolism</keyword>
<dbReference type="InterPro" id="IPR027417">
    <property type="entry name" value="P-loop_NTPase"/>
</dbReference>
<dbReference type="Pfam" id="PF02606">
    <property type="entry name" value="LpxK"/>
    <property type="match status" value="1"/>
</dbReference>
<proteinExistence type="inferred from homology"/>
<dbReference type="GO" id="GO:0009244">
    <property type="term" value="P:lipopolysaccharide core region biosynthetic process"/>
    <property type="evidence" value="ECO:0007669"/>
    <property type="project" value="TreeGrafter"/>
</dbReference>
<dbReference type="OrthoDB" id="9766423at2"/>
<dbReference type="PANTHER" id="PTHR42724">
    <property type="entry name" value="TETRAACYLDISACCHARIDE 4'-KINASE"/>
    <property type="match status" value="1"/>
</dbReference>
<keyword evidence="6 13" id="KW-0441">Lipid A biosynthesis</keyword>
<accession>A0A4Y9VV23</accession>
<reference evidence="15 16" key="1">
    <citation type="submission" date="2018-02" db="EMBL/GenBank/DDBJ databases">
        <title>A novel lanthanide dependent methylotroph, Methylotenera sp. La3113.</title>
        <authorList>
            <person name="Lv H."/>
            <person name="Tani A."/>
        </authorList>
    </citation>
    <scope>NUCLEOTIDE SEQUENCE [LARGE SCALE GENOMIC DNA]</scope>
    <source>
        <strain evidence="15 16">La3113</strain>
    </source>
</reference>
<name>A0A4Y9VV23_9PROT</name>
<evidence type="ECO:0000256" key="13">
    <source>
        <dbReference type="HAMAP-Rule" id="MF_00409"/>
    </source>
</evidence>
<keyword evidence="5 13" id="KW-0444">Lipid biosynthesis</keyword>
<comment type="similarity">
    <text evidence="13">Belongs to the LpxK family.</text>
</comment>
<comment type="function">
    <text evidence="1 13">Transfers the gamma-phosphate of ATP to the 4'-position of a tetraacyldisaccharide 1-phosphate intermediate (termed DS-1-P) to form tetraacyldisaccharide 1,4'-bis-phosphate (lipid IVA).</text>
</comment>
<evidence type="ECO:0000256" key="10">
    <source>
        <dbReference type="ARBA" id="ARBA00022840"/>
    </source>
</evidence>
<dbReference type="InterPro" id="IPR003758">
    <property type="entry name" value="LpxK"/>
</dbReference>
<evidence type="ECO:0000256" key="2">
    <source>
        <dbReference type="ARBA" id="ARBA00004870"/>
    </source>
</evidence>
<evidence type="ECO:0000256" key="5">
    <source>
        <dbReference type="ARBA" id="ARBA00022516"/>
    </source>
</evidence>
<dbReference type="NCBIfam" id="TIGR00682">
    <property type="entry name" value="lpxK"/>
    <property type="match status" value="1"/>
</dbReference>
<keyword evidence="16" id="KW-1185">Reference proteome</keyword>
<evidence type="ECO:0000256" key="7">
    <source>
        <dbReference type="ARBA" id="ARBA00022679"/>
    </source>
</evidence>
<dbReference type="UniPathway" id="UPA00359">
    <property type="reaction ID" value="UER00482"/>
</dbReference>
<dbReference type="Proteomes" id="UP000297706">
    <property type="component" value="Unassembled WGS sequence"/>
</dbReference>
<dbReference type="PANTHER" id="PTHR42724:SF1">
    <property type="entry name" value="TETRAACYLDISACCHARIDE 4'-KINASE, MITOCHONDRIAL-RELATED"/>
    <property type="match status" value="1"/>
</dbReference>
<dbReference type="EC" id="2.7.1.130" evidence="3 13"/>
<evidence type="ECO:0000256" key="11">
    <source>
        <dbReference type="ARBA" id="ARBA00023098"/>
    </source>
</evidence>
<sequence length="334" mass="36307">MANWLQKQWLTFTPWHLLLLPISWLFLIITAFRRFLYKCGVLKSHNLPVPVIVVGNINVGGAGKTPVVIWLAEQLKQSGYKPGVISRGYGGNLVGIASVSPESSPSAVGDEPVLIAMRTACPVFVGAERVAAGLALLKAHPECNVVISDDGLQHYALQRDVELVVVDGVKGFGNGALLPAGPLREPKSRLATVDAVVSNGVASNLNALATRPLIEMQLNATVFYNLVHRQSLSAPVDFAGKTITAIAGIGNPDRFFNQLSAMGLNFKRKAYNDHYQYCAQDFENLETDIVIMTEKDAVKCTSFAQPNFWVLPVSAEIDVQLMAVILNKLDKLRS</sequence>
<dbReference type="GO" id="GO:0005524">
    <property type="term" value="F:ATP binding"/>
    <property type="evidence" value="ECO:0007669"/>
    <property type="project" value="UniProtKB-UniRule"/>
</dbReference>
<dbReference type="SUPFAM" id="SSF52540">
    <property type="entry name" value="P-loop containing nucleoside triphosphate hydrolases"/>
    <property type="match status" value="1"/>
</dbReference>
<evidence type="ECO:0000313" key="16">
    <source>
        <dbReference type="Proteomes" id="UP000297706"/>
    </source>
</evidence>
<evidence type="ECO:0000256" key="8">
    <source>
        <dbReference type="ARBA" id="ARBA00022741"/>
    </source>
</evidence>
<dbReference type="HAMAP" id="MF_00409">
    <property type="entry name" value="LpxK"/>
    <property type="match status" value="1"/>
</dbReference>
<protein>
    <recommendedName>
        <fullName evidence="4 13">Tetraacyldisaccharide 4'-kinase</fullName>
        <ecNumber evidence="3 13">2.7.1.130</ecNumber>
    </recommendedName>
    <alternativeName>
        <fullName evidence="12 13">Lipid A 4'-kinase</fullName>
    </alternativeName>
</protein>
<keyword evidence="7 13" id="KW-0808">Transferase</keyword>
<evidence type="ECO:0000256" key="3">
    <source>
        <dbReference type="ARBA" id="ARBA00012071"/>
    </source>
</evidence>
<dbReference type="RefSeq" id="WP_135276091.1">
    <property type="nucleotide sequence ID" value="NZ_PQVH01000001.1"/>
</dbReference>